<dbReference type="Gene3D" id="2.60.40.10">
    <property type="entry name" value="Immunoglobulins"/>
    <property type="match status" value="1"/>
</dbReference>
<dbReference type="EMBL" id="QNBD01000045">
    <property type="protein sequence ID" value="RKX72150.1"/>
    <property type="molecule type" value="Genomic_DNA"/>
</dbReference>
<reference evidence="1 2" key="1">
    <citation type="submission" date="2018-06" db="EMBL/GenBank/DDBJ databases">
        <title>Extensive metabolic versatility and redundancy in microbially diverse, dynamic hydrothermal sediments.</title>
        <authorList>
            <person name="Dombrowski N."/>
            <person name="Teske A."/>
            <person name="Baker B.J."/>
        </authorList>
    </citation>
    <scope>NUCLEOTIDE SEQUENCE [LARGE SCALE GENOMIC DNA]</scope>
    <source>
        <strain evidence="1">B10_G13</strain>
    </source>
</reference>
<gene>
    <name evidence="1" type="ORF">DRP43_01425</name>
</gene>
<proteinExistence type="predicted"/>
<dbReference type="Proteomes" id="UP000271125">
    <property type="component" value="Unassembled WGS sequence"/>
</dbReference>
<evidence type="ECO:0000313" key="2">
    <source>
        <dbReference type="Proteomes" id="UP000271125"/>
    </source>
</evidence>
<evidence type="ECO:0000313" key="1">
    <source>
        <dbReference type="EMBL" id="RKX72150.1"/>
    </source>
</evidence>
<comment type="caution">
    <text evidence="1">The sequence shown here is derived from an EMBL/GenBank/DDBJ whole genome shotgun (WGS) entry which is preliminary data.</text>
</comment>
<protein>
    <recommendedName>
        <fullName evidence="3">Ig-like domain-containing protein</fullName>
    </recommendedName>
</protein>
<organism evidence="1 2">
    <name type="scientific">candidate division TA06 bacterium</name>
    <dbReference type="NCBI Taxonomy" id="2250710"/>
    <lineage>
        <taxon>Bacteria</taxon>
        <taxon>Bacteria division TA06</taxon>
    </lineage>
</organism>
<accession>A0A660SQD0</accession>
<evidence type="ECO:0008006" key="3">
    <source>
        <dbReference type="Google" id="ProtNLM"/>
    </source>
</evidence>
<feature type="non-terminal residue" evidence="1">
    <location>
        <position position="1853"/>
    </location>
</feature>
<name>A0A660SQD0_UNCT6</name>
<sequence length="1853" mass="210032">YYTDTSDLYNFIFSSSSNTFSIERPYPARLDINALIDSNTYYNTNVEKGSTTSCKGFSITPDSVDQINISISPDTSEKDLWLDKDTYFIDTIITDSVDTINISQYSTDSLHTVYFNSYKNNISSSIDSVEKELLLYNNLSSSQFDYFLPDSVIKKGCIQAYSSDFSAYGDKIYYKDYYNENIEDSLKLHLHFNMKKKTSDYKLHLNEIWKSPENSLSSLGIKKYYNISDTLIYGIEPNTEYKFIKNVRIHVNGNPNDTLRGNDPFATYKLFLKSDLDSIYIGYQNIDSIRIYSSEDWEYSKDFNINFNYSEEINTILDSIIGFGDIEDFECNVKGELLKNNNISLMSDSSEICGCDSDTIFPLLGMNFFITPSGNGIDLKFNPDSSYYKLFTSDNVSNNYIKYTDWDVNLFYPNGEIHRDLFLDDTLGNYHTDNNIGHGGDCYFQPEIYWTGKMPKDYVILKTNNPIKTKYKLYYIQDSTIHPVDSKLYQPMGDEDSILGYWDIANVYGNVRLLVFQGDTNTPDSIKYKDFHIGNIIDTANGGTASSPYKRAKLVFPKGAFTGDTISKVVPIGFDTDNIGESSPYLGGNTGPVVKMYPMGKVFADVGHCPTLSYHFTNKEKISQNIDVNNISLFSIGNNGEIRRVNGSVMTQDYNNDSIWTLMARPEEFPKDGEHNYYTALKDSETVELGFDIKKVKSLPDNKIAILLKSVPVDTGVIIPDTITITFVTRNEDSTGSFNLLEKLNIYDIKGDSNGRGTFTIISYDIPIGNFRDNDSLFIIDSVPDEYSKVFVYGNNIDTSRGENDTIRNSEVKAFYLEGGYSLNVNKDSLYITHLKTDTINIHCKKDMNIYYTLLDQYGNEIFNERYSPDNNGNIDIIWDGYIDNTPVNSGEYNAKIIIKDKDDYLVYSDNANWHIYFDYDLSISHPLSGTFKGNVTLQTFPLDVPPPVKWYIKYPSQVFEYYIGEESHSGDGFILDTREYSDGNNIWLIAEITDLYGFNGKDSVNITIDNTPPLISVIEECVGYNTHYNSLIINCEFSDSLSGLAYHSYSLTFGNIPARDNIPLENPILVLNSDSLAEGEYTLSLSATDNAGNQTSKDVEFTIDRSPPDVIMRIKPKTFMKNDTVCVSHNGSISLDYIDVTDTDIFYKIEYEQQRPGVWQQYEDTIQLSDYCDNIDVYYKGTDKCGNASAEYSKILYVNHKIPETYISYCHYYEDNGVTYLSPKSYITLESESTYVGTKGIYYKITNQKSGFNEYTEPFKLANTGFNDVYFYSINNLDEREGINNRAFYYDNITPSLDVNFIGYHHYNNNSNQTTIDTSTAIEFNTDETGSGIKYVLYQIGGTMCNYTIPFKIQRKGKYHLITHINDNVGNIAIDTVDLFVDEKTIEAEFYFEGSNYGQFVTGESKIGITVTDSGVGVSDIVYSIDGEEYIKYDTPIDLYGITEGSHSIAMRVMGLNGHPFEDFMFFTIDNSAPCIFKTVSGPSYMTDSLLFINNYSDILAIFSDTISGIGGNTYRIDNGNWTGTNDTLNLNFFYYPDGNHTIELKSYDNLKNSITDTLNICKDNNPPDDSLVLISNYYISNDILYFSDNGSFMLDSWDDYSGVDSVLWAYNNNGLQPYEGIITTAGLSNGENRLRVILKDNLGNTNEDTTLMVIDTDSPLIMYEFNGYSLYQNNAYTIYNTTQLIVSFNDTISGIKENLCIIDYTDTLTVNNVFTLDFLNYPIGSYNIKFVSEDNVGNISELIFNISVVSSNLSGEFYIVGPNYMEYISIVSKIGITVTDSGAGVKDLRYKIDSEPYTDYQGLIEIDSYPEGNHCIFMELSDSASAIFNDSMNFTIDKSDPLIDIDISDPY</sequence>
<dbReference type="InterPro" id="IPR013783">
    <property type="entry name" value="Ig-like_fold"/>
</dbReference>
<feature type="non-terminal residue" evidence="1">
    <location>
        <position position="1"/>
    </location>
</feature>